<comment type="caution">
    <text evidence="1">The sequence shown here is derived from an EMBL/GenBank/DDBJ whole genome shotgun (WGS) entry which is preliminary data.</text>
</comment>
<evidence type="ECO:0000313" key="2">
    <source>
        <dbReference type="Proteomes" id="UP000029736"/>
    </source>
</evidence>
<accession>A0A098S9Q6</accession>
<dbReference type="RefSeq" id="WP_044219012.1">
    <property type="nucleotide sequence ID" value="NZ_CAKZLC010000016.1"/>
</dbReference>
<dbReference type="AlphaFoldDB" id="A0A098S9Q6"/>
<protein>
    <submittedName>
        <fullName evidence="1">Uncharacterized protein</fullName>
    </submittedName>
</protein>
<organism evidence="1 2">
    <name type="scientific">Phaeodactylibacter xiamenensis</name>
    <dbReference type="NCBI Taxonomy" id="1524460"/>
    <lineage>
        <taxon>Bacteria</taxon>
        <taxon>Pseudomonadati</taxon>
        <taxon>Bacteroidota</taxon>
        <taxon>Saprospiria</taxon>
        <taxon>Saprospirales</taxon>
        <taxon>Haliscomenobacteraceae</taxon>
        <taxon>Phaeodactylibacter</taxon>
    </lineage>
</organism>
<reference evidence="1 2" key="1">
    <citation type="journal article" date="2014" name="Int. J. Syst. Evol. Microbiol.">
        <title>Phaeodactylibacter xiamenensis gen. nov., sp. nov., a member of the family Saprospiraceae isolated from the marine alga Phaeodactylum tricornutum.</title>
        <authorList>
            <person name="Chen Z.Jr."/>
            <person name="Lei X."/>
            <person name="Lai Q."/>
            <person name="Li Y."/>
            <person name="Zhang B."/>
            <person name="Zhang J."/>
            <person name="Zhang H."/>
            <person name="Yang L."/>
            <person name="Zheng W."/>
            <person name="Tian Y."/>
            <person name="Yu Z."/>
            <person name="Xu H.Jr."/>
            <person name="Zheng T."/>
        </authorList>
    </citation>
    <scope>NUCLEOTIDE SEQUENCE [LARGE SCALE GENOMIC DNA]</scope>
    <source>
        <strain evidence="1 2">KD52</strain>
    </source>
</reference>
<name>A0A098S9Q6_9BACT</name>
<dbReference type="EMBL" id="JPOS01000019">
    <property type="protein sequence ID" value="KGE88383.1"/>
    <property type="molecule type" value="Genomic_DNA"/>
</dbReference>
<dbReference type="OrthoDB" id="1492038at2"/>
<dbReference type="STRING" id="1524460.IX84_09320"/>
<keyword evidence="2" id="KW-1185">Reference proteome</keyword>
<gene>
    <name evidence="1" type="ORF">IX84_09320</name>
</gene>
<sequence>MLQPDSQLFNLKRKVQQYEEVLQNTQTYRENWKTETCKQIQDTLQDMLEATGFAARLEHRSDVENLEAIVLTLGQSKSGMYQQVSDDVQRHLIKHNGSLVYQQLFNGKIIVLINYPFIENYGQPRPPKTIAIYRPEELKEPYFLRHMEEFLQEITNWEDYDDDEPNKRIGFQLNFGANGGESPE</sequence>
<proteinExistence type="predicted"/>
<dbReference type="Proteomes" id="UP000029736">
    <property type="component" value="Unassembled WGS sequence"/>
</dbReference>
<evidence type="ECO:0000313" key="1">
    <source>
        <dbReference type="EMBL" id="KGE88383.1"/>
    </source>
</evidence>